<keyword evidence="6 8" id="KW-0472">Membrane</keyword>
<evidence type="ECO:0000256" key="3">
    <source>
        <dbReference type="ARBA" id="ARBA00022452"/>
    </source>
</evidence>
<comment type="similarity">
    <text evidence="8 9">Belongs to the TonB-dependent receptor family.</text>
</comment>
<evidence type="ECO:0000259" key="12">
    <source>
        <dbReference type="Pfam" id="PF07715"/>
    </source>
</evidence>
<keyword evidence="7 8" id="KW-0998">Cell outer membrane</keyword>
<dbReference type="RefSeq" id="WP_377244741.1">
    <property type="nucleotide sequence ID" value="NZ_JBHLXP010000003.1"/>
</dbReference>
<accession>A0ABV6BEE3</accession>
<dbReference type="EMBL" id="JBHLXP010000003">
    <property type="protein sequence ID" value="MFC0049247.1"/>
    <property type="molecule type" value="Genomic_DNA"/>
</dbReference>
<evidence type="ECO:0000256" key="4">
    <source>
        <dbReference type="ARBA" id="ARBA00022692"/>
    </source>
</evidence>
<evidence type="ECO:0000256" key="10">
    <source>
        <dbReference type="SAM" id="SignalP"/>
    </source>
</evidence>
<dbReference type="InterPro" id="IPR039426">
    <property type="entry name" value="TonB-dep_rcpt-like"/>
</dbReference>
<keyword evidence="3 8" id="KW-1134">Transmembrane beta strand</keyword>
<dbReference type="InterPro" id="IPR037066">
    <property type="entry name" value="Plug_dom_sf"/>
</dbReference>
<name>A0ABV6BEE3_9GAMM</name>
<evidence type="ECO:0000256" key="9">
    <source>
        <dbReference type="RuleBase" id="RU003357"/>
    </source>
</evidence>
<feature type="domain" description="TonB-dependent receptor plug" evidence="12">
    <location>
        <begin position="66"/>
        <end position="173"/>
    </location>
</feature>
<protein>
    <submittedName>
        <fullName evidence="13">TonB-dependent receptor</fullName>
    </submittedName>
</protein>
<evidence type="ECO:0000256" key="5">
    <source>
        <dbReference type="ARBA" id="ARBA00023077"/>
    </source>
</evidence>
<dbReference type="NCBIfam" id="TIGR01782">
    <property type="entry name" value="TonB-Xanth-Caul"/>
    <property type="match status" value="1"/>
</dbReference>
<dbReference type="Proteomes" id="UP001589813">
    <property type="component" value="Unassembled WGS sequence"/>
</dbReference>
<gene>
    <name evidence="13" type="ORF">ACFFJP_13200</name>
</gene>
<dbReference type="Gene3D" id="2.40.170.20">
    <property type="entry name" value="TonB-dependent receptor, beta-barrel domain"/>
    <property type="match status" value="1"/>
</dbReference>
<dbReference type="Pfam" id="PF07715">
    <property type="entry name" value="Plug"/>
    <property type="match status" value="1"/>
</dbReference>
<dbReference type="SUPFAM" id="SSF56935">
    <property type="entry name" value="Porins"/>
    <property type="match status" value="1"/>
</dbReference>
<dbReference type="PANTHER" id="PTHR40980">
    <property type="entry name" value="PLUG DOMAIN-CONTAINING PROTEIN"/>
    <property type="match status" value="1"/>
</dbReference>
<dbReference type="InterPro" id="IPR036942">
    <property type="entry name" value="Beta-barrel_TonB_sf"/>
</dbReference>
<keyword evidence="2 8" id="KW-0813">Transport</keyword>
<dbReference type="Gene3D" id="2.170.130.10">
    <property type="entry name" value="TonB-dependent receptor, plug domain"/>
    <property type="match status" value="1"/>
</dbReference>
<evidence type="ECO:0000256" key="6">
    <source>
        <dbReference type="ARBA" id="ARBA00023136"/>
    </source>
</evidence>
<dbReference type="InterPro" id="IPR012910">
    <property type="entry name" value="Plug_dom"/>
</dbReference>
<keyword evidence="4 8" id="KW-0812">Transmembrane</keyword>
<evidence type="ECO:0000259" key="11">
    <source>
        <dbReference type="Pfam" id="PF00593"/>
    </source>
</evidence>
<dbReference type="CDD" id="cd01347">
    <property type="entry name" value="ligand_gated_channel"/>
    <property type="match status" value="1"/>
</dbReference>
<keyword evidence="14" id="KW-1185">Reference proteome</keyword>
<comment type="caution">
    <text evidence="13">The sequence shown here is derived from an EMBL/GenBank/DDBJ whole genome shotgun (WGS) entry which is preliminary data.</text>
</comment>
<comment type="subcellular location">
    <subcellularLocation>
        <location evidence="1 8">Cell outer membrane</location>
        <topology evidence="1 8">Multi-pass membrane protein</topology>
    </subcellularLocation>
</comment>
<feature type="domain" description="TonB-dependent receptor-like beta-barrel" evidence="11">
    <location>
        <begin position="387"/>
        <end position="824"/>
    </location>
</feature>
<feature type="signal peptide" evidence="10">
    <location>
        <begin position="1"/>
        <end position="30"/>
    </location>
</feature>
<dbReference type="InterPro" id="IPR010104">
    <property type="entry name" value="TonB_rcpt_bac"/>
</dbReference>
<evidence type="ECO:0000256" key="2">
    <source>
        <dbReference type="ARBA" id="ARBA00022448"/>
    </source>
</evidence>
<keyword evidence="13" id="KW-0675">Receptor</keyword>
<reference evidence="13 14" key="1">
    <citation type="submission" date="2024-09" db="EMBL/GenBank/DDBJ databases">
        <authorList>
            <person name="Sun Q."/>
            <person name="Mori K."/>
        </authorList>
    </citation>
    <scope>NUCLEOTIDE SEQUENCE [LARGE SCALE GENOMIC DNA]</scope>
    <source>
        <strain evidence="13 14">KCTC 23315</strain>
    </source>
</reference>
<evidence type="ECO:0000313" key="13">
    <source>
        <dbReference type="EMBL" id="MFC0049247.1"/>
    </source>
</evidence>
<keyword evidence="5 9" id="KW-0798">TonB box</keyword>
<dbReference type="InterPro" id="IPR000531">
    <property type="entry name" value="Beta-barrel_TonB"/>
</dbReference>
<keyword evidence="10" id="KW-0732">Signal</keyword>
<evidence type="ECO:0000256" key="8">
    <source>
        <dbReference type="PROSITE-ProRule" id="PRU01360"/>
    </source>
</evidence>
<dbReference type="PROSITE" id="PS52016">
    <property type="entry name" value="TONB_DEPENDENT_REC_3"/>
    <property type="match status" value="1"/>
</dbReference>
<feature type="chain" id="PRO_5045808661" evidence="10">
    <location>
        <begin position="31"/>
        <end position="867"/>
    </location>
</feature>
<evidence type="ECO:0000256" key="1">
    <source>
        <dbReference type="ARBA" id="ARBA00004571"/>
    </source>
</evidence>
<dbReference type="Pfam" id="PF00593">
    <property type="entry name" value="TonB_dep_Rec_b-barrel"/>
    <property type="match status" value="1"/>
</dbReference>
<evidence type="ECO:0000256" key="7">
    <source>
        <dbReference type="ARBA" id="ARBA00023237"/>
    </source>
</evidence>
<evidence type="ECO:0000313" key="14">
    <source>
        <dbReference type="Proteomes" id="UP001589813"/>
    </source>
</evidence>
<organism evidence="13 14">
    <name type="scientific">Rheinheimera tilapiae</name>
    <dbReference type="NCBI Taxonomy" id="875043"/>
    <lineage>
        <taxon>Bacteria</taxon>
        <taxon>Pseudomonadati</taxon>
        <taxon>Pseudomonadota</taxon>
        <taxon>Gammaproteobacteria</taxon>
        <taxon>Chromatiales</taxon>
        <taxon>Chromatiaceae</taxon>
        <taxon>Rheinheimera</taxon>
    </lineage>
</organism>
<dbReference type="PANTHER" id="PTHR40980:SF3">
    <property type="entry name" value="TONB-DEPENDENT RECEPTOR-LIKE BETA-BARREL DOMAIN-CONTAINING PROTEIN"/>
    <property type="match status" value="1"/>
</dbReference>
<proteinExistence type="inferred from homology"/>
<sequence length="867" mass="95007">MSHNKMNKCAVAVKLGLMVGTVAFTAPVFAQQAQADGAKKDQQVEVIQVRGIRASQEANLNAKRFSDTIVDVVTAEDIGKFPDKNVAESLQRVPGVTIQRQFGEGAGVSIRGSGQDLTLTTLNGQNVASTGWFVLEPARRSFNYELLPSELVGNLEVYKASQADLSEGGIGGTVVVHTRKPLDLDANTAYASIESTHQSDSGSNDPQLSGMYSWKNDAETFGTLVSLVAQERSLQRQGNEAFWEWGAGPVGFEQDRKRSAYTATLQFAPRDNLNIVFNALDMQMDADNTNYALWLTQADTTWGGGKTEAWIGGDGKTAGAQGAQAKGPLNVAYYQARPREATMNSEVYDLKFEYEGDGYKWATQVGDTSSTGGTDFEMVVDDGTGGTPIVGGKYDFTGGGQSWAPGNLNIAAYDPGSLAMGTGPNFNKTPKTDGESYIQSDLTFPSNLGPITEFKTGFRYADHNTTSRRFEFIQKAGFNPVISTKDLQAGSIDVGAGNYSIKKFDVNKLKAWAKSSITGETEDLGAYSEITEKNAALYGMAVYSTDKVRGNFGVRYVTTDATSTYYVNKKKTESDADYSEFLPSFNMVVDLADDKILRASAARALARPQYVDMYVNPNVMGTNDDTPNNQRWIVGNIGLKPFISDQFDLGVEWYYDANSMVSAALFLKDVKNFVNIAQGTATAAEIPFPLTRPDEAANGWITEQKGNGKDASISGIELQHQAYYGNGFGTIVNYTYTDTETDKDTFTDMNPILSDSSRHSYNLTGYYENDLFQVRVAYNWRSEYMIRESGSYGNRLHDDFGSLDLSAVYHATDYLDVKLDVNNLLEESSKQFGNNNKQTNFSGFAKGFPLYEYEMARRISLGASFKF</sequence>